<dbReference type="RefSeq" id="WP_045079524.1">
    <property type="nucleotide sequence ID" value="NZ_JSVU01000002.1"/>
</dbReference>
<sequence>MITVLTPDVEYYHYEKNGNIAKQFFSGATSFQNCMLESEVPFIFNSNGNRMLVSTDKKLKVPAGIEYVLLASKKPTKKDFIRSELPITRWIKHPSISIKSPSEVKESWFGNFHFIKEDLEKNINGLRPPQLGALYSILSHIQNQSDKGIVVMPTGTGKTETMISALIANQCEKLLISVPSDALREQIFKKFFTLGLLKDFNIVAASALNPIVGLITKKFKSEDELQKFLSNVNVVVTTMSILSGSEQAQKATMSDVFSHYFIDEAHHSEAKTWRDFIDLFDKNKVFLFTATPFRNDQKKLDGKFIFEFSLKAAQEQGYYKKIVFKPIREYNIESADKAIAEKAISVLREDLSKNLNHALLARCKTKNRAKEVFKFYSTHSDLSPVLVYTGIAGLKQKIENIKLLKHRIIVCVDMLGEGFDLPELKIAAIHDDRQSIPIMLQFIGRFTRTSGNNIGDATFITNTAYPPIQQELDELYAKGSDWNALLPKISEGATKSQLDIQTFLGGFKNLKESEIPFESISPALSAVVYKVTCEQWNPNNWKEGIANIESYEHQFSDVNDNEKTLVVILGKTGRTDWGTFDSVKNLQWELLVVHWDKRKESNLAYIHTSFKSLKSEKLINAIFNEPNSIINGMNVFRVFHDVKRLRLYNFGGRKGIGQDISYQSFFGKNVEDGIKQLEQGTLKKNNAFGTGYTSGEQVSIGCSVKGKVWAYLRGNLKELNDWCENLGSILINDTINPNIFLKNTIIPIVITSRPTNTLPIAVDWNAEIYRHPEHRYSFKIKSNQKTYDLSNSELNIIDTKVENPIKFSWDCDDLSIEFEIILGSKLLDGVPVPNCKIVKIGNDDATVSYGSKVEKLEEFLNDFHPIIFFADGSQLELNYYFKPKDPVENFDKDLLQSWNWDGVSLNKESMGIAPYIQDSIQYQFIQKIKDDYDIIYDDDGSGEIADVVAINKSEGKIDIHLFHLKYAKGGKVGNNIDNFYQVCGQAQKSLNWKYREGKELFVHLFKRIIKKEKDKECSRLIKGTEEELELLLTAVKWNLDTKFHIYIVQPSLSKVNASDSILSLLATTSHYLATVGDVNLQIISSK</sequence>
<dbReference type="PANTHER" id="PTHR47396:SF1">
    <property type="entry name" value="ATP-DEPENDENT HELICASE IRC3-RELATED"/>
    <property type="match status" value="1"/>
</dbReference>
<proteinExistence type="predicted"/>
<keyword evidence="2" id="KW-0347">Helicase</keyword>
<reference evidence="2 3" key="1">
    <citation type="submission" date="2014-10" db="EMBL/GenBank/DDBJ databases">
        <title>Genome sequencing of Vitellibacter vladivostokensis KMM 3516.</title>
        <authorList>
            <person name="Thevarajoo S."/>
            <person name="Selvaratnam C."/>
            <person name="Goh K.M."/>
            <person name="Chong C.S."/>
        </authorList>
    </citation>
    <scope>NUCLEOTIDE SEQUENCE [LARGE SCALE GENOMIC DNA]</scope>
    <source>
        <strain evidence="2 3">KMM 3516</strain>
    </source>
</reference>
<name>A0ABR5DKQ0_9FLAO</name>
<comment type="caution">
    <text evidence="2">The sequence shown here is derived from an EMBL/GenBank/DDBJ whole genome shotgun (WGS) entry which is preliminary data.</text>
</comment>
<dbReference type="PROSITE" id="PS51192">
    <property type="entry name" value="HELICASE_ATP_BIND_1"/>
    <property type="match status" value="1"/>
</dbReference>
<dbReference type="InterPro" id="IPR014001">
    <property type="entry name" value="Helicase_ATP-bd"/>
</dbReference>
<dbReference type="InterPro" id="IPR027417">
    <property type="entry name" value="P-loop_NTPase"/>
</dbReference>
<keyword evidence="2" id="KW-0378">Hydrolase</keyword>
<keyword evidence="3" id="KW-1185">Reference proteome</keyword>
<protein>
    <submittedName>
        <fullName evidence="2">DNA/RNA helicase</fullName>
    </submittedName>
</protein>
<dbReference type="Proteomes" id="UP000033497">
    <property type="component" value="Unassembled WGS sequence"/>
</dbReference>
<dbReference type="EMBL" id="JSVU01000002">
    <property type="protein sequence ID" value="KJJ39350.1"/>
    <property type="molecule type" value="Genomic_DNA"/>
</dbReference>
<dbReference type="InterPro" id="IPR006935">
    <property type="entry name" value="Helicase/UvrB_N"/>
</dbReference>
<dbReference type="CDD" id="cd17926">
    <property type="entry name" value="DEXHc_RE"/>
    <property type="match status" value="1"/>
</dbReference>
<organism evidence="2 3">
    <name type="scientific">Aequorivita vladivostokensis</name>
    <dbReference type="NCBI Taxonomy" id="171194"/>
    <lineage>
        <taxon>Bacteria</taxon>
        <taxon>Pseudomonadati</taxon>
        <taxon>Bacteroidota</taxon>
        <taxon>Flavobacteriia</taxon>
        <taxon>Flavobacteriales</taxon>
        <taxon>Flavobacteriaceae</taxon>
        <taxon>Aequorivita</taxon>
    </lineage>
</organism>
<dbReference type="SMART" id="SM00487">
    <property type="entry name" value="DEXDc"/>
    <property type="match status" value="1"/>
</dbReference>
<dbReference type="Gene3D" id="3.40.50.300">
    <property type="entry name" value="P-loop containing nucleotide triphosphate hydrolases"/>
    <property type="match status" value="2"/>
</dbReference>
<accession>A0ABR5DKQ0</accession>
<evidence type="ECO:0000259" key="1">
    <source>
        <dbReference type="PROSITE" id="PS51192"/>
    </source>
</evidence>
<feature type="domain" description="Helicase ATP-binding" evidence="1">
    <location>
        <begin position="139"/>
        <end position="310"/>
    </location>
</feature>
<dbReference type="SUPFAM" id="SSF52540">
    <property type="entry name" value="P-loop containing nucleoside triphosphate hydrolases"/>
    <property type="match status" value="1"/>
</dbReference>
<dbReference type="InterPro" id="IPR050742">
    <property type="entry name" value="Helicase_Restrict-Modif_Enz"/>
</dbReference>
<keyword evidence="2" id="KW-0067">ATP-binding</keyword>
<keyword evidence="2" id="KW-0547">Nucleotide-binding</keyword>
<dbReference type="Pfam" id="PF04851">
    <property type="entry name" value="ResIII"/>
    <property type="match status" value="1"/>
</dbReference>
<dbReference type="PANTHER" id="PTHR47396">
    <property type="entry name" value="TYPE I RESTRICTION ENZYME ECOKI R PROTEIN"/>
    <property type="match status" value="1"/>
</dbReference>
<evidence type="ECO:0000313" key="2">
    <source>
        <dbReference type="EMBL" id="KJJ39350.1"/>
    </source>
</evidence>
<dbReference type="GO" id="GO:0004386">
    <property type="term" value="F:helicase activity"/>
    <property type="evidence" value="ECO:0007669"/>
    <property type="project" value="UniProtKB-KW"/>
</dbReference>
<gene>
    <name evidence="2" type="ORF">MB09_03665</name>
</gene>
<evidence type="ECO:0000313" key="3">
    <source>
        <dbReference type="Proteomes" id="UP000033497"/>
    </source>
</evidence>